<dbReference type="Gene3D" id="2.40.70.10">
    <property type="entry name" value="Acid Proteases"/>
    <property type="match status" value="2"/>
</dbReference>
<dbReference type="CDD" id="cd05471">
    <property type="entry name" value="pepsin_like"/>
    <property type="match status" value="1"/>
</dbReference>
<dbReference type="Pfam" id="PF00026">
    <property type="entry name" value="Asp"/>
    <property type="match status" value="1"/>
</dbReference>
<evidence type="ECO:0000256" key="3">
    <source>
        <dbReference type="PIRSR" id="PIRSR601461-1"/>
    </source>
</evidence>
<dbReference type="PROSITE" id="PS51767">
    <property type="entry name" value="PEPTIDASE_A1"/>
    <property type="match status" value="1"/>
</dbReference>
<dbReference type="PANTHER" id="PTHR47966">
    <property type="entry name" value="BETA-SITE APP-CLEAVING ENZYME, ISOFORM A-RELATED"/>
    <property type="match status" value="1"/>
</dbReference>
<feature type="active site" evidence="3">
    <location>
        <position position="95"/>
    </location>
</feature>
<organism evidence="7 8">
    <name type="scientific">Mycena venus</name>
    <dbReference type="NCBI Taxonomy" id="2733690"/>
    <lineage>
        <taxon>Eukaryota</taxon>
        <taxon>Fungi</taxon>
        <taxon>Dikarya</taxon>
        <taxon>Basidiomycota</taxon>
        <taxon>Agaricomycotina</taxon>
        <taxon>Agaricomycetes</taxon>
        <taxon>Agaricomycetidae</taxon>
        <taxon>Agaricales</taxon>
        <taxon>Marasmiineae</taxon>
        <taxon>Mycenaceae</taxon>
        <taxon>Mycena</taxon>
    </lineage>
</organism>
<name>A0A8H6Z038_9AGAR</name>
<evidence type="ECO:0000313" key="8">
    <source>
        <dbReference type="Proteomes" id="UP000620124"/>
    </source>
</evidence>
<dbReference type="PRINTS" id="PR00792">
    <property type="entry name" value="PEPSIN"/>
</dbReference>
<dbReference type="PANTHER" id="PTHR47966:SF51">
    <property type="entry name" value="BETA-SITE APP-CLEAVING ENZYME, ISOFORM A-RELATED"/>
    <property type="match status" value="1"/>
</dbReference>
<evidence type="ECO:0000256" key="4">
    <source>
        <dbReference type="RuleBase" id="RU000454"/>
    </source>
</evidence>
<gene>
    <name evidence="7" type="ORF">MVEN_00135700</name>
</gene>
<dbReference type="InterPro" id="IPR021109">
    <property type="entry name" value="Peptidase_aspartic_dom_sf"/>
</dbReference>
<sequence length="386" mass="39886">MVRIAIQAAFVAVVVGLASALSIEQRAAPLVKAPLKKISTVTNITNIVAHDNARLSHYFKKSPISELASAPVINEIFSYIAETVVGSQTFNLIVDTGSSNTWVGATTKFVAGSTGKSTGDSVEVSYGSGSFSGTEFTDTVSIGGTGVTGQSIGVAKTSSGFEGTDGIVGFGPVDLTEDTVSGVSTVPTFMQNLVSQGVISENILGVSFAPLSGSDEEDTNGELTFGGVDDSKFTGSITYTTAVAPWWGVSVSKFAFGSTSLGTTTASGIVDTGTTLLYVPTTIYTKFLSTSGGKLDNNSGLVKFTTKPTSNFSFVVGGTTFSLTPTQYLVPTAQYSNWGISGSGFYTYIADGGSEAPNTILGMTFLENFYSVYDVANNRVGLAPAA</sequence>
<keyword evidence="5" id="KW-0732">Signal</keyword>
<reference evidence="7" key="1">
    <citation type="submission" date="2020-05" db="EMBL/GenBank/DDBJ databases">
        <title>Mycena genomes resolve the evolution of fungal bioluminescence.</title>
        <authorList>
            <person name="Tsai I.J."/>
        </authorList>
    </citation>
    <scope>NUCLEOTIDE SEQUENCE</scope>
    <source>
        <strain evidence="7">CCC161011</strain>
    </source>
</reference>
<feature type="domain" description="Peptidase A1" evidence="6">
    <location>
        <begin position="79"/>
        <end position="383"/>
    </location>
</feature>
<feature type="chain" id="PRO_5034998295" evidence="5">
    <location>
        <begin position="21"/>
        <end position="386"/>
    </location>
</feature>
<accession>A0A8H6Z038</accession>
<dbReference type="InterPro" id="IPR034164">
    <property type="entry name" value="Pepsin-like_dom"/>
</dbReference>
<comment type="caution">
    <text evidence="7">The sequence shown here is derived from an EMBL/GenBank/DDBJ whole genome shotgun (WGS) entry which is preliminary data.</text>
</comment>
<dbReference type="PROSITE" id="PS00141">
    <property type="entry name" value="ASP_PROTEASE"/>
    <property type="match status" value="2"/>
</dbReference>
<evidence type="ECO:0000256" key="2">
    <source>
        <dbReference type="ARBA" id="ARBA00022750"/>
    </source>
</evidence>
<dbReference type="AlphaFoldDB" id="A0A8H6Z038"/>
<evidence type="ECO:0000256" key="5">
    <source>
        <dbReference type="SAM" id="SignalP"/>
    </source>
</evidence>
<dbReference type="Proteomes" id="UP000620124">
    <property type="component" value="Unassembled WGS sequence"/>
</dbReference>
<dbReference type="OrthoDB" id="660550at2759"/>
<dbReference type="GO" id="GO:0006508">
    <property type="term" value="P:proteolysis"/>
    <property type="evidence" value="ECO:0007669"/>
    <property type="project" value="UniProtKB-KW"/>
</dbReference>
<keyword evidence="8" id="KW-1185">Reference proteome</keyword>
<keyword evidence="2 4" id="KW-0064">Aspartyl protease</keyword>
<evidence type="ECO:0000256" key="1">
    <source>
        <dbReference type="ARBA" id="ARBA00007447"/>
    </source>
</evidence>
<dbReference type="GO" id="GO:0004190">
    <property type="term" value="F:aspartic-type endopeptidase activity"/>
    <property type="evidence" value="ECO:0007669"/>
    <property type="project" value="UniProtKB-KW"/>
</dbReference>
<keyword evidence="4" id="KW-0378">Hydrolase</keyword>
<dbReference type="EMBL" id="JACAZI010000002">
    <property type="protein sequence ID" value="KAF7368167.1"/>
    <property type="molecule type" value="Genomic_DNA"/>
</dbReference>
<dbReference type="InterPro" id="IPR001461">
    <property type="entry name" value="Aspartic_peptidase_A1"/>
</dbReference>
<keyword evidence="4 7" id="KW-0645">Protease</keyword>
<comment type="similarity">
    <text evidence="1 4">Belongs to the peptidase A1 family.</text>
</comment>
<dbReference type="InterPro" id="IPR001969">
    <property type="entry name" value="Aspartic_peptidase_AS"/>
</dbReference>
<dbReference type="SUPFAM" id="SSF50630">
    <property type="entry name" value="Acid proteases"/>
    <property type="match status" value="1"/>
</dbReference>
<protein>
    <submittedName>
        <fullName evidence="7">Aspartic protease</fullName>
    </submittedName>
</protein>
<evidence type="ECO:0000313" key="7">
    <source>
        <dbReference type="EMBL" id="KAF7368167.1"/>
    </source>
</evidence>
<evidence type="ECO:0000259" key="6">
    <source>
        <dbReference type="PROSITE" id="PS51767"/>
    </source>
</evidence>
<dbReference type="InterPro" id="IPR033121">
    <property type="entry name" value="PEPTIDASE_A1"/>
</dbReference>
<proteinExistence type="inferred from homology"/>
<feature type="signal peptide" evidence="5">
    <location>
        <begin position="1"/>
        <end position="20"/>
    </location>
</feature>
<feature type="active site" evidence="3">
    <location>
        <position position="271"/>
    </location>
</feature>